<evidence type="ECO:0000256" key="5">
    <source>
        <dbReference type="SAM" id="MobiDB-lite"/>
    </source>
</evidence>
<evidence type="ECO:0000256" key="4">
    <source>
        <dbReference type="RuleBase" id="RU003512"/>
    </source>
</evidence>
<dbReference type="AlphaFoldDB" id="A0A8J7IP54"/>
<keyword evidence="8" id="KW-1185">Reference proteome</keyword>
<dbReference type="GO" id="GO:0007155">
    <property type="term" value="P:cell adhesion"/>
    <property type="evidence" value="ECO:0007669"/>
    <property type="project" value="InterPro"/>
</dbReference>
<dbReference type="Proteomes" id="UP000636888">
    <property type="component" value="Unassembled WGS sequence"/>
</dbReference>
<gene>
    <name evidence="7" type="ORF">JFN93_04820</name>
</gene>
<evidence type="ECO:0000313" key="7">
    <source>
        <dbReference type="EMBL" id="MBJ6724024.1"/>
    </source>
</evidence>
<dbReference type="InterPro" id="IPR006128">
    <property type="entry name" value="Lipoprotein_PsaA-like"/>
</dbReference>
<reference evidence="7" key="1">
    <citation type="submission" date="2020-12" db="EMBL/GenBank/DDBJ databases">
        <title>Geomonas sp. Red875, isolated from river sediment.</title>
        <authorList>
            <person name="Xu Z."/>
            <person name="Zhang Z."/>
            <person name="Masuda Y."/>
            <person name="Itoh H."/>
            <person name="Senoo K."/>
        </authorList>
    </citation>
    <scope>NUCLEOTIDE SEQUENCE</scope>
    <source>
        <strain evidence="7">Red875</strain>
    </source>
</reference>
<accession>A0A8J7IP54</accession>
<dbReference type="PRINTS" id="PR00691">
    <property type="entry name" value="ADHESINB"/>
</dbReference>
<dbReference type="PANTHER" id="PTHR42953:SF3">
    <property type="entry name" value="HIGH-AFFINITY ZINC UPTAKE SYSTEM PROTEIN ZNUA"/>
    <property type="match status" value="1"/>
</dbReference>
<name>A0A8J7IP54_9BACT</name>
<dbReference type="InterPro" id="IPR006127">
    <property type="entry name" value="ZnuA-like"/>
</dbReference>
<keyword evidence="3 6" id="KW-0732">Signal</keyword>
<dbReference type="RefSeq" id="WP_199382862.1">
    <property type="nucleotide sequence ID" value="NZ_JAEMHM010000003.1"/>
</dbReference>
<organism evidence="7 8">
    <name type="scientific">Geomesophilobacter sediminis</name>
    <dbReference type="NCBI Taxonomy" id="2798584"/>
    <lineage>
        <taxon>Bacteria</taxon>
        <taxon>Pseudomonadati</taxon>
        <taxon>Thermodesulfobacteriota</taxon>
        <taxon>Desulfuromonadia</taxon>
        <taxon>Geobacterales</taxon>
        <taxon>Geobacteraceae</taxon>
        <taxon>Geomesophilobacter</taxon>
    </lineage>
</organism>
<dbReference type="GO" id="GO:0046872">
    <property type="term" value="F:metal ion binding"/>
    <property type="evidence" value="ECO:0007669"/>
    <property type="project" value="InterPro"/>
</dbReference>
<evidence type="ECO:0000256" key="2">
    <source>
        <dbReference type="ARBA" id="ARBA00022448"/>
    </source>
</evidence>
<dbReference type="PRINTS" id="PR00690">
    <property type="entry name" value="ADHESNFAMILY"/>
</dbReference>
<protein>
    <submittedName>
        <fullName evidence="7">Zinc ABC transporter substrate-binding protein</fullName>
    </submittedName>
</protein>
<dbReference type="Gene3D" id="3.40.50.1980">
    <property type="entry name" value="Nitrogenase molybdenum iron protein domain"/>
    <property type="match status" value="2"/>
</dbReference>
<sequence length="316" mass="34356">MKRSFFLCLLLAAVIACVSCSREVAPKKPGKLAVVTTLFPLYDFARNVGGERAQVNLLVPPGVEPHSFEPKPGDAVKVAGADLFVYTSDQMEPWAPGFVKGIGSGAVTVVDASQGVPMIKSSEEEGAEPEGEGHHHHGGMDPHVWLDFANAQIMVDNIAAGMARQDPAGKEYYLANAKSYKEKLQDLDARYRQGLTGCAKRTLLHGGHYAFGYLARRYHLKYEAASAVNADAEPTPAKIAGLVQKMRAQGLHYVFTEELLSPRVSELIARETGAKVLLLHGAHNIGKDDFARGVTFLSLMEKNLQNLETGLECRKQ</sequence>
<feature type="region of interest" description="Disordered" evidence="5">
    <location>
        <begin position="121"/>
        <end position="141"/>
    </location>
</feature>
<feature type="chain" id="PRO_5035158394" evidence="6">
    <location>
        <begin position="25"/>
        <end position="316"/>
    </location>
</feature>
<dbReference type="PROSITE" id="PS51257">
    <property type="entry name" value="PROKAR_LIPOPROTEIN"/>
    <property type="match status" value="1"/>
</dbReference>
<dbReference type="GO" id="GO:0030001">
    <property type="term" value="P:metal ion transport"/>
    <property type="evidence" value="ECO:0007669"/>
    <property type="project" value="InterPro"/>
</dbReference>
<dbReference type="InterPro" id="IPR006129">
    <property type="entry name" value="AdhesinB"/>
</dbReference>
<dbReference type="SUPFAM" id="SSF53807">
    <property type="entry name" value="Helical backbone' metal receptor"/>
    <property type="match status" value="1"/>
</dbReference>
<evidence type="ECO:0000313" key="8">
    <source>
        <dbReference type="Proteomes" id="UP000636888"/>
    </source>
</evidence>
<evidence type="ECO:0000256" key="1">
    <source>
        <dbReference type="ARBA" id="ARBA00011028"/>
    </source>
</evidence>
<proteinExistence type="inferred from homology"/>
<feature type="signal peptide" evidence="6">
    <location>
        <begin position="1"/>
        <end position="24"/>
    </location>
</feature>
<evidence type="ECO:0000256" key="6">
    <source>
        <dbReference type="SAM" id="SignalP"/>
    </source>
</evidence>
<keyword evidence="2 4" id="KW-0813">Transport</keyword>
<comment type="caution">
    <text evidence="7">The sequence shown here is derived from an EMBL/GenBank/DDBJ whole genome shotgun (WGS) entry which is preliminary data.</text>
</comment>
<evidence type="ECO:0000256" key="3">
    <source>
        <dbReference type="ARBA" id="ARBA00022729"/>
    </source>
</evidence>
<dbReference type="Pfam" id="PF01297">
    <property type="entry name" value="ZnuA"/>
    <property type="match status" value="1"/>
</dbReference>
<comment type="similarity">
    <text evidence="1 4">Belongs to the bacterial solute-binding protein 9 family.</text>
</comment>
<dbReference type="InterPro" id="IPR050492">
    <property type="entry name" value="Bact_metal-bind_prot9"/>
</dbReference>
<dbReference type="EMBL" id="JAEMHM010000003">
    <property type="protein sequence ID" value="MBJ6724024.1"/>
    <property type="molecule type" value="Genomic_DNA"/>
</dbReference>
<dbReference type="PANTHER" id="PTHR42953">
    <property type="entry name" value="HIGH-AFFINITY ZINC UPTAKE SYSTEM PROTEIN ZNUA-RELATED"/>
    <property type="match status" value="1"/>
</dbReference>